<dbReference type="GO" id="GO:0005829">
    <property type="term" value="C:cytosol"/>
    <property type="evidence" value="ECO:0007669"/>
    <property type="project" value="TreeGrafter"/>
</dbReference>
<keyword evidence="3" id="KW-0067">ATP-binding</keyword>
<reference evidence="7" key="1">
    <citation type="journal article" date="2014" name="Front. Microbiol.">
        <title>High frequency of phylogenetically diverse reductive dehalogenase-homologous genes in deep subseafloor sedimentary metagenomes.</title>
        <authorList>
            <person name="Kawai M."/>
            <person name="Futagami T."/>
            <person name="Toyoda A."/>
            <person name="Takaki Y."/>
            <person name="Nishi S."/>
            <person name="Hori S."/>
            <person name="Arai W."/>
            <person name="Tsubouchi T."/>
            <person name="Morono Y."/>
            <person name="Uchiyama I."/>
            <person name="Ito T."/>
            <person name="Fujiyama A."/>
            <person name="Inagaki F."/>
            <person name="Takami H."/>
        </authorList>
    </citation>
    <scope>NUCLEOTIDE SEQUENCE</scope>
    <source>
        <strain evidence="7">Expedition CK06-06</strain>
    </source>
</reference>
<evidence type="ECO:0000313" key="7">
    <source>
        <dbReference type="EMBL" id="GAI03611.1"/>
    </source>
</evidence>
<organism evidence="7">
    <name type="scientific">marine sediment metagenome</name>
    <dbReference type="NCBI Taxonomy" id="412755"/>
    <lineage>
        <taxon>unclassified sequences</taxon>
        <taxon>metagenomes</taxon>
        <taxon>ecological metagenomes</taxon>
    </lineage>
</organism>
<sequence>MIGSRHRVKVVKNKVAPPFRMAEFDIMNVGGISRLGGLLDVAVDLDIVEKSGAFYKYKAKVLGQGREAVKMFLKEKQKLVKEIEDGIWKKEQQKKESQLL</sequence>
<dbReference type="InterPro" id="IPR013765">
    <property type="entry name" value="DNA_recomb/repair_RecA"/>
</dbReference>
<dbReference type="GO" id="GO:0003697">
    <property type="term" value="F:single-stranded DNA binding"/>
    <property type="evidence" value="ECO:0007669"/>
    <property type="project" value="InterPro"/>
</dbReference>
<dbReference type="InterPro" id="IPR049261">
    <property type="entry name" value="RecA-like_C"/>
</dbReference>
<dbReference type="PRINTS" id="PR00142">
    <property type="entry name" value="RECA"/>
</dbReference>
<keyword evidence="2" id="KW-0547">Nucleotide-binding</keyword>
<dbReference type="InterPro" id="IPR023400">
    <property type="entry name" value="RecA_C_sf"/>
</dbReference>
<dbReference type="Pfam" id="PF21096">
    <property type="entry name" value="RecA_C"/>
    <property type="match status" value="1"/>
</dbReference>
<gene>
    <name evidence="7" type="ORF">S06H3_14505</name>
</gene>
<keyword evidence="5" id="KW-0233">DNA recombination</keyword>
<evidence type="ECO:0000256" key="1">
    <source>
        <dbReference type="ARBA" id="ARBA00009391"/>
    </source>
</evidence>
<evidence type="ECO:0000259" key="6">
    <source>
        <dbReference type="PROSITE" id="PS50163"/>
    </source>
</evidence>
<dbReference type="PANTHER" id="PTHR45900:SF1">
    <property type="entry name" value="MITOCHONDRIAL DNA REPAIR PROTEIN RECA HOMOLOG-RELATED"/>
    <property type="match status" value="1"/>
</dbReference>
<dbReference type="InterPro" id="IPR020587">
    <property type="entry name" value="RecA_monomer-monomer_interface"/>
</dbReference>
<dbReference type="GO" id="GO:0006310">
    <property type="term" value="P:DNA recombination"/>
    <property type="evidence" value="ECO:0007669"/>
    <property type="project" value="UniProtKB-KW"/>
</dbReference>
<name>X1LCP3_9ZZZZ</name>
<protein>
    <recommendedName>
        <fullName evidence="6">RecA family profile 2 domain-containing protein</fullName>
    </recommendedName>
</protein>
<dbReference type="Pfam" id="PF00154">
    <property type="entry name" value="RecA_N"/>
    <property type="match status" value="1"/>
</dbReference>
<evidence type="ECO:0000256" key="4">
    <source>
        <dbReference type="ARBA" id="ARBA00023125"/>
    </source>
</evidence>
<dbReference type="GO" id="GO:0006281">
    <property type="term" value="P:DNA repair"/>
    <property type="evidence" value="ECO:0007669"/>
    <property type="project" value="InterPro"/>
</dbReference>
<dbReference type="AlphaFoldDB" id="X1LCP3"/>
<evidence type="ECO:0000256" key="5">
    <source>
        <dbReference type="ARBA" id="ARBA00023172"/>
    </source>
</evidence>
<proteinExistence type="inferred from homology"/>
<dbReference type="SUPFAM" id="SSF54752">
    <property type="entry name" value="RecA protein, C-terminal domain"/>
    <property type="match status" value="1"/>
</dbReference>
<feature type="domain" description="RecA family profile 2" evidence="6">
    <location>
        <begin position="1"/>
        <end position="37"/>
    </location>
</feature>
<dbReference type="EMBL" id="BARV01007094">
    <property type="protein sequence ID" value="GAI03611.1"/>
    <property type="molecule type" value="Genomic_DNA"/>
</dbReference>
<accession>X1LCP3</accession>
<dbReference type="PROSITE" id="PS50163">
    <property type="entry name" value="RECA_3"/>
    <property type="match status" value="1"/>
</dbReference>
<dbReference type="PANTHER" id="PTHR45900">
    <property type="entry name" value="RECA"/>
    <property type="match status" value="1"/>
</dbReference>
<evidence type="ECO:0000256" key="3">
    <source>
        <dbReference type="ARBA" id="ARBA00022840"/>
    </source>
</evidence>
<dbReference type="GO" id="GO:0008094">
    <property type="term" value="F:ATP-dependent activity, acting on DNA"/>
    <property type="evidence" value="ECO:0007669"/>
    <property type="project" value="InterPro"/>
</dbReference>
<dbReference type="InterPro" id="IPR027417">
    <property type="entry name" value="P-loop_NTPase"/>
</dbReference>
<comment type="caution">
    <text evidence="7">The sequence shown here is derived from an EMBL/GenBank/DDBJ whole genome shotgun (WGS) entry which is preliminary data.</text>
</comment>
<evidence type="ECO:0000256" key="2">
    <source>
        <dbReference type="ARBA" id="ARBA00022741"/>
    </source>
</evidence>
<comment type="similarity">
    <text evidence="1">Belongs to the RecA family.</text>
</comment>
<dbReference type="Gene3D" id="3.40.50.300">
    <property type="entry name" value="P-loop containing nucleotide triphosphate hydrolases"/>
    <property type="match status" value="1"/>
</dbReference>
<dbReference type="GO" id="GO:0005524">
    <property type="term" value="F:ATP binding"/>
    <property type="evidence" value="ECO:0007669"/>
    <property type="project" value="UniProtKB-KW"/>
</dbReference>
<dbReference type="InterPro" id="IPR049428">
    <property type="entry name" value="RecA-like_N"/>
</dbReference>
<keyword evidence="4" id="KW-0238">DNA-binding</keyword>